<feature type="non-terminal residue" evidence="1">
    <location>
        <position position="1"/>
    </location>
</feature>
<sequence>KKATRLKSLMSASRQEPNDLKHLMDQSNRRPMLKVQYCLCRSLSRVPSGDDSTLLDTYH</sequence>
<organism evidence="1 2">
    <name type="scientific">Dovyalis caffra</name>
    <dbReference type="NCBI Taxonomy" id="77055"/>
    <lineage>
        <taxon>Eukaryota</taxon>
        <taxon>Viridiplantae</taxon>
        <taxon>Streptophyta</taxon>
        <taxon>Embryophyta</taxon>
        <taxon>Tracheophyta</taxon>
        <taxon>Spermatophyta</taxon>
        <taxon>Magnoliopsida</taxon>
        <taxon>eudicotyledons</taxon>
        <taxon>Gunneridae</taxon>
        <taxon>Pentapetalae</taxon>
        <taxon>rosids</taxon>
        <taxon>fabids</taxon>
        <taxon>Malpighiales</taxon>
        <taxon>Salicaceae</taxon>
        <taxon>Flacourtieae</taxon>
        <taxon>Dovyalis</taxon>
    </lineage>
</organism>
<evidence type="ECO:0000313" key="2">
    <source>
        <dbReference type="Proteomes" id="UP001314170"/>
    </source>
</evidence>
<evidence type="ECO:0000313" key="1">
    <source>
        <dbReference type="EMBL" id="CAK7327516.1"/>
    </source>
</evidence>
<feature type="non-terminal residue" evidence="1">
    <location>
        <position position="59"/>
    </location>
</feature>
<gene>
    <name evidence="1" type="ORF">DCAF_LOCUS5228</name>
</gene>
<reference evidence="1 2" key="1">
    <citation type="submission" date="2024-01" db="EMBL/GenBank/DDBJ databases">
        <authorList>
            <person name="Waweru B."/>
        </authorList>
    </citation>
    <scope>NUCLEOTIDE SEQUENCE [LARGE SCALE GENOMIC DNA]</scope>
</reference>
<protein>
    <submittedName>
        <fullName evidence="1">Uncharacterized protein</fullName>
    </submittedName>
</protein>
<keyword evidence="2" id="KW-1185">Reference proteome</keyword>
<dbReference type="AlphaFoldDB" id="A0AAV1R5C9"/>
<name>A0AAV1R5C9_9ROSI</name>
<proteinExistence type="predicted"/>
<dbReference type="Proteomes" id="UP001314170">
    <property type="component" value="Unassembled WGS sequence"/>
</dbReference>
<accession>A0AAV1R5C9</accession>
<dbReference type="EMBL" id="CAWUPB010000857">
    <property type="protein sequence ID" value="CAK7327516.1"/>
    <property type="molecule type" value="Genomic_DNA"/>
</dbReference>
<comment type="caution">
    <text evidence="1">The sequence shown here is derived from an EMBL/GenBank/DDBJ whole genome shotgun (WGS) entry which is preliminary data.</text>
</comment>